<feature type="compositionally biased region" description="Polar residues" evidence="5">
    <location>
        <begin position="368"/>
        <end position="394"/>
    </location>
</feature>
<dbReference type="Pfam" id="PF05653">
    <property type="entry name" value="Mg_trans_NIPA"/>
    <property type="match status" value="1"/>
</dbReference>
<evidence type="ECO:0000313" key="7">
    <source>
        <dbReference type="EMBL" id="SAM08027.1"/>
    </source>
</evidence>
<dbReference type="InParanoid" id="A0A168S7U5"/>
<feature type="transmembrane region" description="Helical" evidence="6">
    <location>
        <begin position="267"/>
        <end position="285"/>
    </location>
</feature>
<dbReference type="GO" id="GO:0016020">
    <property type="term" value="C:membrane"/>
    <property type="evidence" value="ECO:0007669"/>
    <property type="project" value="UniProtKB-SubCell"/>
</dbReference>
<dbReference type="GO" id="GO:0015095">
    <property type="term" value="F:magnesium ion transmembrane transporter activity"/>
    <property type="evidence" value="ECO:0007669"/>
    <property type="project" value="InterPro"/>
</dbReference>
<gene>
    <name evidence="7" type="primary">ABSGL_13685.1 scaffold 14267</name>
</gene>
<keyword evidence="2 6" id="KW-0812">Transmembrane</keyword>
<dbReference type="InterPro" id="IPR008521">
    <property type="entry name" value="Mg_trans_NIPA"/>
</dbReference>
<protein>
    <submittedName>
        <fullName evidence="7">Uncharacterized protein</fullName>
    </submittedName>
</protein>
<dbReference type="STRING" id="4829.A0A168S7U5"/>
<dbReference type="InterPro" id="IPR037185">
    <property type="entry name" value="EmrE-like"/>
</dbReference>
<dbReference type="OrthoDB" id="165382at2759"/>
<evidence type="ECO:0000256" key="1">
    <source>
        <dbReference type="ARBA" id="ARBA00004141"/>
    </source>
</evidence>
<comment type="subcellular location">
    <subcellularLocation>
        <location evidence="1">Membrane</location>
        <topology evidence="1">Multi-pass membrane protein</topology>
    </subcellularLocation>
</comment>
<dbReference type="EMBL" id="LT554871">
    <property type="protein sequence ID" value="SAM08027.1"/>
    <property type="molecule type" value="Genomic_DNA"/>
</dbReference>
<evidence type="ECO:0000256" key="2">
    <source>
        <dbReference type="ARBA" id="ARBA00022692"/>
    </source>
</evidence>
<dbReference type="PANTHER" id="PTHR12570">
    <property type="match status" value="1"/>
</dbReference>
<feature type="region of interest" description="Disordered" evidence="5">
    <location>
        <begin position="299"/>
        <end position="414"/>
    </location>
</feature>
<feature type="transmembrane region" description="Helical" evidence="6">
    <location>
        <begin position="201"/>
        <end position="221"/>
    </location>
</feature>
<sequence length="414" mass="44945">MTAMGFKGGIVETDTLIGITLSIAGNVSNKKLNDRLIEPKHNKLLLCYVCLLVDSYIHSFKCPKVSAYGFAPASTIAPLGTTTLVSNAILAPCLLNEQFRFRDLLGVFFAVCGAAGVVWSSKTHEVKLSPELVAAALTQIRSFIFYGVTIFMIAVLTLLSPRYGSSNIFVDLGIVAVYGAYTVLATKSLSSLLNLTLYKLFTYPISYILLVVLIFTAVMQIKYLNKALQRFDGVAVIPTQFVLFTISAIIGSAVIYRDFDDDDAEHLLKFIFGCIIEFFGVFLITSNRIGNKHHTIDEASNCRDNAPQYPPSIETTAPLPPHLSLPPSATEHQSNNARGSSSTTPLLKTPFNSYDYSNNRPHSHNQHGGHSTGNDNDTLGGRSTSSSTANSGRRASSVFGGISLHSQLASKEDE</sequence>
<feature type="transmembrane region" description="Helical" evidence="6">
    <location>
        <begin position="168"/>
        <end position="189"/>
    </location>
</feature>
<keyword evidence="8" id="KW-1185">Reference proteome</keyword>
<reference evidence="7" key="1">
    <citation type="submission" date="2016-04" db="EMBL/GenBank/DDBJ databases">
        <authorList>
            <person name="Evans L.H."/>
            <person name="Alamgir A."/>
            <person name="Owens N."/>
            <person name="Weber N.D."/>
            <person name="Virtaneva K."/>
            <person name="Barbian K."/>
            <person name="Babar A."/>
            <person name="Rosenke K."/>
        </authorList>
    </citation>
    <scope>NUCLEOTIDE SEQUENCE [LARGE SCALE GENOMIC DNA]</scope>
    <source>
        <strain evidence="7">CBS 101.48</strain>
    </source>
</reference>
<dbReference type="PANTHER" id="PTHR12570:SF65">
    <property type="entry name" value="MAGNESIUM TRANSPORTER NIPA9-RELATED"/>
    <property type="match status" value="1"/>
</dbReference>
<dbReference type="Proteomes" id="UP000078561">
    <property type="component" value="Unassembled WGS sequence"/>
</dbReference>
<dbReference type="AlphaFoldDB" id="A0A168S7U5"/>
<name>A0A168S7U5_ABSGL</name>
<feature type="compositionally biased region" description="Polar residues" evidence="5">
    <location>
        <begin position="331"/>
        <end position="360"/>
    </location>
</feature>
<feature type="transmembrane region" description="Helical" evidence="6">
    <location>
        <begin position="104"/>
        <end position="120"/>
    </location>
</feature>
<feature type="transmembrane region" description="Helical" evidence="6">
    <location>
        <begin position="140"/>
        <end position="159"/>
    </location>
</feature>
<proteinExistence type="predicted"/>
<evidence type="ECO:0000256" key="6">
    <source>
        <dbReference type="SAM" id="Phobius"/>
    </source>
</evidence>
<feature type="compositionally biased region" description="Polar residues" evidence="5">
    <location>
        <begin position="404"/>
        <end position="414"/>
    </location>
</feature>
<evidence type="ECO:0000256" key="3">
    <source>
        <dbReference type="ARBA" id="ARBA00022989"/>
    </source>
</evidence>
<keyword evidence="4 6" id="KW-0472">Membrane</keyword>
<organism evidence="7">
    <name type="scientific">Absidia glauca</name>
    <name type="common">Pin mould</name>
    <dbReference type="NCBI Taxonomy" id="4829"/>
    <lineage>
        <taxon>Eukaryota</taxon>
        <taxon>Fungi</taxon>
        <taxon>Fungi incertae sedis</taxon>
        <taxon>Mucoromycota</taxon>
        <taxon>Mucoromycotina</taxon>
        <taxon>Mucoromycetes</taxon>
        <taxon>Mucorales</taxon>
        <taxon>Cunninghamellaceae</taxon>
        <taxon>Absidia</taxon>
    </lineage>
</organism>
<accession>A0A168S7U5</accession>
<evidence type="ECO:0000313" key="8">
    <source>
        <dbReference type="Proteomes" id="UP000078561"/>
    </source>
</evidence>
<feature type="transmembrane region" description="Helical" evidence="6">
    <location>
        <begin position="233"/>
        <end position="255"/>
    </location>
</feature>
<dbReference type="SUPFAM" id="SSF103481">
    <property type="entry name" value="Multidrug resistance efflux transporter EmrE"/>
    <property type="match status" value="1"/>
</dbReference>
<keyword evidence="3 6" id="KW-1133">Transmembrane helix</keyword>
<evidence type="ECO:0000256" key="5">
    <source>
        <dbReference type="SAM" id="MobiDB-lite"/>
    </source>
</evidence>
<evidence type="ECO:0000256" key="4">
    <source>
        <dbReference type="ARBA" id="ARBA00023136"/>
    </source>
</evidence>